<reference evidence="4" key="1">
    <citation type="submission" date="2022-03" db="EMBL/GenBank/DDBJ databases">
        <title>De novo assembled genomes of Belliella spp. (Cyclobacteriaceae) strains.</title>
        <authorList>
            <person name="Szabo A."/>
            <person name="Korponai K."/>
            <person name="Felfoldi T."/>
        </authorList>
    </citation>
    <scope>NUCLEOTIDE SEQUENCE</scope>
    <source>
        <strain evidence="4">DSM 107340</strain>
    </source>
</reference>
<feature type="chain" id="PRO_5045172143" evidence="1">
    <location>
        <begin position="32"/>
        <end position="437"/>
    </location>
</feature>
<comment type="caution">
    <text evidence="4">The sequence shown here is derived from an EMBL/GenBank/DDBJ whole genome shotgun (WGS) entry which is preliminary data.</text>
</comment>
<dbReference type="PANTHER" id="PTHR43818:SF5">
    <property type="entry name" value="OXIDOREDUCTASE FAMILY PROTEIN"/>
    <property type="match status" value="1"/>
</dbReference>
<feature type="signal peptide" evidence="1">
    <location>
        <begin position="1"/>
        <end position="31"/>
    </location>
</feature>
<dbReference type="InterPro" id="IPR043906">
    <property type="entry name" value="Gfo/Idh/MocA_OxRdtase_bact_C"/>
</dbReference>
<keyword evidence="1" id="KW-0732">Signal</keyword>
<feature type="domain" description="Gfo/Idh/MocA-like oxidoreductase N-terminal" evidence="2">
    <location>
        <begin position="48"/>
        <end position="176"/>
    </location>
</feature>
<evidence type="ECO:0000259" key="3">
    <source>
        <dbReference type="Pfam" id="PF19051"/>
    </source>
</evidence>
<dbReference type="InterPro" id="IPR000683">
    <property type="entry name" value="Gfo/Idh/MocA-like_OxRdtase_N"/>
</dbReference>
<keyword evidence="5" id="KW-1185">Reference proteome</keyword>
<gene>
    <name evidence="4" type="ORF">MM236_05580</name>
</gene>
<organism evidence="4 5">
    <name type="scientific">Belliella calami</name>
    <dbReference type="NCBI Taxonomy" id="2923436"/>
    <lineage>
        <taxon>Bacteria</taxon>
        <taxon>Pseudomonadati</taxon>
        <taxon>Bacteroidota</taxon>
        <taxon>Cytophagia</taxon>
        <taxon>Cytophagales</taxon>
        <taxon>Cyclobacteriaceae</taxon>
        <taxon>Belliella</taxon>
    </lineage>
</organism>
<evidence type="ECO:0000256" key="1">
    <source>
        <dbReference type="SAM" id="SignalP"/>
    </source>
</evidence>
<dbReference type="Gene3D" id="3.40.50.720">
    <property type="entry name" value="NAD(P)-binding Rossmann-like Domain"/>
    <property type="match status" value="1"/>
</dbReference>
<dbReference type="InterPro" id="IPR050463">
    <property type="entry name" value="Gfo/Idh/MocA_oxidrdct_glycsds"/>
</dbReference>
<accession>A0ABS9ULF8</accession>
<dbReference type="InterPro" id="IPR036291">
    <property type="entry name" value="NAD(P)-bd_dom_sf"/>
</dbReference>
<feature type="domain" description="Gfo/Idh/MocA-like oxidoreductase bacterial type C-terminal" evidence="3">
    <location>
        <begin position="217"/>
        <end position="428"/>
    </location>
</feature>
<dbReference type="Proteomes" id="UP001165488">
    <property type="component" value="Unassembled WGS sequence"/>
</dbReference>
<dbReference type="Pfam" id="PF19051">
    <property type="entry name" value="GFO_IDH_MocA_C2"/>
    <property type="match status" value="1"/>
</dbReference>
<evidence type="ECO:0000313" key="5">
    <source>
        <dbReference type="Proteomes" id="UP001165488"/>
    </source>
</evidence>
<dbReference type="SUPFAM" id="SSF55347">
    <property type="entry name" value="Glyceraldehyde-3-phosphate dehydrogenase-like, C-terminal domain"/>
    <property type="match status" value="1"/>
</dbReference>
<dbReference type="PANTHER" id="PTHR43818">
    <property type="entry name" value="BCDNA.GH03377"/>
    <property type="match status" value="1"/>
</dbReference>
<evidence type="ECO:0000313" key="4">
    <source>
        <dbReference type="EMBL" id="MCH7397446.1"/>
    </source>
</evidence>
<dbReference type="RefSeq" id="WP_241273957.1">
    <property type="nucleotide sequence ID" value="NZ_JAKZGS010000003.1"/>
</dbReference>
<dbReference type="Pfam" id="PF01408">
    <property type="entry name" value="GFO_IDH_MocA"/>
    <property type="match status" value="1"/>
</dbReference>
<protein>
    <submittedName>
        <fullName evidence="4">Gfo/Idh/MocA family oxidoreductase</fullName>
    </submittedName>
</protein>
<sequence>MNQKKKNSSRRKFIGNSLLSIAGFTSLSSFAFSPPFKTTNPGDIHQVRLGFIGVGQQAMGILNGMMKIPGVQVLACADVDSDKRERFQIRATRLTKENGKDKVEISAYADFNQLLERDDIDAVVIATPDHWHALTAIAACKAGKDIYLEKPLTFTIKEGQELVKAVRANGIVLAVGSQQRSEVNFQHAAHMVQKGKIGKIEKVLVHVGSPEHPKPYDLPAEEIPASLDWKAWLGPLKQIQYNQALAPKISLNPETNEKSWASWRWYKETGGGHMTDWGAHMLDVAQWGIGMDRNGPVKVTPASNDDPLTYEYANGIKILVAPFGDGPQGVRFIGSDGWIQVNRGVFQSSDESLKPTRILPKQDYSHHYGDFITSVISRKDPIVPVEVGHSTCTICTIGNIAEELKRPLVWDPKSETFPDDWEASAKLHYNYENGYKL</sequence>
<dbReference type="EMBL" id="JAKZGS010000003">
    <property type="protein sequence ID" value="MCH7397446.1"/>
    <property type="molecule type" value="Genomic_DNA"/>
</dbReference>
<dbReference type="SUPFAM" id="SSF51735">
    <property type="entry name" value="NAD(P)-binding Rossmann-fold domains"/>
    <property type="match status" value="1"/>
</dbReference>
<dbReference type="Gene3D" id="3.30.360.10">
    <property type="entry name" value="Dihydrodipicolinate Reductase, domain 2"/>
    <property type="match status" value="1"/>
</dbReference>
<name>A0ABS9ULF8_9BACT</name>
<proteinExistence type="predicted"/>
<evidence type="ECO:0000259" key="2">
    <source>
        <dbReference type="Pfam" id="PF01408"/>
    </source>
</evidence>